<dbReference type="PANTHER" id="PTHR13604:SF0">
    <property type="entry name" value="ABASIC SITE PROCESSING PROTEIN HMCES"/>
    <property type="match status" value="1"/>
</dbReference>
<dbReference type="PANTHER" id="PTHR13604">
    <property type="entry name" value="DC12-RELATED"/>
    <property type="match status" value="1"/>
</dbReference>
<evidence type="ECO:0000256" key="3">
    <source>
        <dbReference type="ARBA" id="ARBA00022763"/>
    </source>
</evidence>
<evidence type="ECO:0000256" key="1">
    <source>
        <dbReference type="ARBA" id="ARBA00008136"/>
    </source>
</evidence>
<keyword evidence="2 8" id="KW-0645">Protease</keyword>
<evidence type="ECO:0000313" key="9">
    <source>
        <dbReference type="EMBL" id="RCU56899.1"/>
    </source>
</evidence>
<dbReference type="GO" id="GO:0106300">
    <property type="term" value="P:protein-DNA covalent cross-linking repair"/>
    <property type="evidence" value="ECO:0007669"/>
    <property type="project" value="InterPro"/>
</dbReference>
<proteinExistence type="inferred from homology"/>
<dbReference type="GO" id="GO:0008233">
    <property type="term" value="F:peptidase activity"/>
    <property type="evidence" value="ECO:0007669"/>
    <property type="project" value="UniProtKB-KW"/>
</dbReference>
<dbReference type="Pfam" id="PF02586">
    <property type="entry name" value="SRAP"/>
    <property type="match status" value="1"/>
</dbReference>
<evidence type="ECO:0000256" key="7">
    <source>
        <dbReference type="ARBA" id="ARBA00023239"/>
    </source>
</evidence>
<keyword evidence="4 8" id="KW-0378">Hydrolase</keyword>
<dbReference type="OrthoDB" id="9782620at2"/>
<dbReference type="AlphaFoldDB" id="A0A368P534"/>
<name>A0A368P534_9FLAO</name>
<reference evidence="9 10" key="1">
    <citation type="submission" date="2018-07" db="EMBL/GenBank/DDBJ databases">
        <title>Oceanihabitans testaceum sp. nov., isolated from marine sediment.</title>
        <authorList>
            <person name="Li C.-M."/>
        </authorList>
    </citation>
    <scope>NUCLEOTIDE SEQUENCE [LARGE SCALE GENOMIC DNA]</scope>
    <source>
        <strain evidence="9 10">S9-10</strain>
    </source>
</reference>
<dbReference type="GO" id="GO:0016829">
    <property type="term" value="F:lyase activity"/>
    <property type="evidence" value="ECO:0007669"/>
    <property type="project" value="UniProtKB-KW"/>
</dbReference>
<dbReference type="GO" id="GO:0006508">
    <property type="term" value="P:proteolysis"/>
    <property type="evidence" value="ECO:0007669"/>
    <property type="project" value="UniProtKB-KW"/>
</dbReference>
<dbReference type="EC" id="3.4.-.-" evidence="8"/>
<sequence>MCFHTSQTKKVKKLENTFKVNLTNPELRETFDVPSYHLNGFAHPKMLIIPQEEPSVITPGLWGIIPNNKKETQITEYYKQAVRYGGGLNAQSEKLFDHFIYKHAAFSKRCIIPVTGFFEPHEYKSKKYPFHIKRKDDEVLALAGIYTSIQEVLTLTILTKPASPLFAKIHNKKNRQPILLTNNTQQNWLEDNLTQNQIQEIINSQYPEQELKTYTVNKNLFSPKINSNTPTIIEEVKYEGITI</sequence>
<protein>
    <recommendedName>
        <fullName evidence="8">Abasic site processing protein</fullName>
        <ecNumber evidence="8">3.4.-.-</ecNumber>
    </recommendedName>
</protein>
<dbReference type="InterPro" id="IPR003738">
    <property type="entry name" value="SRAP"/>
</dbReference>
<comment type="similarity">
    <text evidence="1 8">Belongs to the SOS response-associated peptidase family.</text>
</comment>
<keyword evidence="7" id="KW-0456">Lyase</keyword>
<gene>
    <name evidence="9" type="ORF">DU428_11175</name>
</gene>
<dbReference type="Gene3D" id="3.90.1680.10">
    <property type="entry name" value="SOS response associated peptidase-like"/>
    <property type="match status" value="1"/>
</dbReference>
<evidence type="ECO:0000256" key="2">
    <source>
        <dbReference type="ARBA" id="ARBA00022670"/>
    </source>
</evidence>
<dbReference type="EMBL" id="QPIG01000004">
    <property type="protein sequence ID" value="RCU56899.1"/>
    <property type="molecule type" value="Genomic_DNA"/>
</dbReference>
<dbReference type="GO" id="GO:0003697">
    <property type="term" value="F:single-stranded DNA binding"/>
    <property type="evidence" value="ECO:0007669"/>
    <property type="project" value="InterPro"/>
</dbReference>
<evidence type="ECO:0000256" key="8">
    <source>
        <dbReference type="RuleBase" id="RU364100"/>
    </source>
</evidence>
<keyword evidence="6" id="KW-0238">DNA-binding</keyword>
<organism evidence="9 10">
    <name type="scientific">Oceanihabitans sediminis</name>
    <dbReference type="NCBI Taxonomy" id="1812012"/>
    <lineage>
        <taxon>Bacteria</taxon>
        <taxon>Pseudomonadati</taxon>
        <taxon>Bacteroidota</taxon>
        <taxon>Flavobacteriia</taxon>
        <taxon>Flavobacteriales</taxon>
        <taxon>Flavobacteriaceae</taxon>
        <taxon>Oceanihabitans</taxon>
    </lineage>
</organism>
<evidence type="ECO:0000313" key="10">
    <source>
        <dbReference type="Proteomes" id="UP000252249"/>
    </source>
</evidence>
<dbReference type="InterPro" id="IPR036590">
    <property type="entry name" value="SRAP-like"/>
</dbReference>
<comment type="caution">
    <text evidence="9">The sequence shown here is derived from an EMBL/GenBank/DDBJ whole genome shotgun (WGS) entry which is preliminary data.</text>
</comment>
<keyword evidence="10" id="KW-1185">Reference proteome</keyword>
<keyword evidence="3" id="KW-0227">DNA damage</keyword>
<keyword evidence="5" id="KW-0190">Covalent protein-DNA linkage</keyword>
<evidence type="ECO:0000256" key="6">
    <source>
        <dbReference type="ARBA" id="ARBA00023125"/>
    </source>
</evidence>
<evidence type="ECO:0000256" key="5">
    <source>
        <dbReference type="ARBA" id="ARBA00023124"/>
    </source>
</evidence>
<evidence type="ECO:0000256" key="4">
    <source>
        <dbReference type="ARBA" id="ARBA00022801"/>
    </source>
</evidence>
<dbReference type="RefSeq" id="WP_113966373.1">
    <property type="nucleotide sequence ID" value="NZ_QNRP01000004.1"/>
</dbReference>
<dbReference type="SUPFAM" id="SSF143081">
    <property type="entry name" value="BB1717-like"/>
    <property type="match status" value="1"/>
</dbReference>
<accession>A0A368P534</accession>
<dbReference type="Proteomes" id="UP000252249">
    <property type="component" value="Unassembled WGS sequence"/>
</dbReference>